<dbReference type="InterPro" id="IPR001810">
    <property type="entry name" value="F-box_dom"/>
</dbReference>
<dbReference type="SUPFAM" id="SSF81383">
    <property type="entry name" value="F-box domain"/>
    <property type="match status" value="1"/>
</dbReference>
<feature type="domain" description="F-box" evidence="2">
    <location>
        <begin position="33"/>
        <end position="86"/>
    </location>
</feature>
<proteinExistence type="predicted"/>
<dbReference type="PROSITE" id="PS50181">
    <property type="entry name" value="FBOX"/>
    <property type="match status" value="1"/>
</dbReference>
<dbReference type="EMBL" id="JANIEX010000115">
    <property type="protein sequence ID" value="KAJ3573099.1"/>
    <property type="molecule type" value="Genomic_DNA"/>
</dbReference>
<keyword evidence="4" id="KW-1185">Reference proteome</keyword>
<dbReference type="Proteomes" id="UP001213000">
    <property type="component" value="Unassembled WGS sequence"/>
</dbReference>
<feature type="region of interest" description="Disordered" evidence="1">
    <location>
        <begin position="100"/>
        <end position="125"/>
    </location>
</feature>
<dbReference type="Pfam" id="PF12937">
    <property type="entry name" value="F-box-like"/>
    <property type="match status" value="1"/>
</dbReference>
<evidence type="ECO:0000256" key="1">
    <source>
        <dbReference type="SAM" id="MobiDB-lite"/>
    </source>
</evidence>
<sequence>MARHNTMSNPRPIRNNRKGQLSSNSTTKTPSPPSYIENLPDEILDSVFEYTVLGYQNDYRIRATLRRVCKRWNTVVVGNPGLWTKISVGVSVAAISELESPGMHNDSENNATRRKGIQSGRGRGLGGTITTSKVQSFVENGGYDRAAAGCTRSGLGSMPPLEFVQKLLTRSGELKVSLGMTVYDLDAETVRPVPVVEADEEEEYGRAESATQRGVHSPAAPGYTRNARVTDVNLDAEKRLVEYSHGVVELLAAHISRCTDFHLYFVSEHTAVVPSASPTTSFSFASLVATLPLHRGYNLRNVSITSHLIPQANSHFSTHTANHTIFNTLVCRLPASVRRLHWQGNTPHIDFTLFPGLSNLRHVDFRGRLESEGVFEIFKRAKSARTIRLHVDTIHAGLIQRPPSQCSIIENLEGLTIESGCEVFQVLGTCVKMPRLGICCIEVPRQVPKSFWQETPNPNGAANNGVTIRNAWEWLCIFLHRCPKLKVLQLYDPYGAIPIDIIKDLVCAVKDAAACFIVTPGAEWLQRPEVDEVFWEQLREIKHPREDDITVTTLKDEDSLSWVSVGWFVEPCAEEWLRSEEWINDTGFRWDILDEY</sequence>
<gene>
    <name evidence="3" type="ORF">NP233_g2641</name>
</gene>
<dbReference type="Gene3D" id="1.20.1280.50">
    <property type="match status" value="1"/>
</dbReference>
<dbReference type="AlphaFoldDB" id="A0AAD5YX47"/>
<dbReference type="InterPro" id="IPR036047">
    <property type="entry name" value="F-box-like_dom_sf"/>
</dbReference>
<protein>
    <recommendedName>
        <fullName evidence="2">F-box domain-containing protein</fullName>
    </recommendedName>
</protein>
<comment type="caution">
    <text evidence="3">The sequence shown here is derived from an EMBL/GenBank/DDBJ whole genome shotgun (WGS) entry which is preliminary data.</text>
</comment>
<evidence type="ECO:0000313" key="4">
    <source>
        <dbReference type="Proteomes" id="UP001213000"/>
    </source>
</evidence>
<organism evidence="3 4">
    <name type="scientific">Leucocoprinus birnbaumii</name>
    <dbReference type="NCBI Taxonomy" id="56174"/>
    <lineage>
        <taxon>Eukaryota</taxon>
        <taxon>Fungi</taxon>
        <taxon>Dikarya</taxon>
        <taxon>Basidiomycota</taxon>
        <taxon>Agaricomycotina</taxon>
        <taxon>Agaricomycetes</taxon>
        <taxon>Agaricomycetidae</taxon>
        <taxon>Agaricales</taxon>
        <taxon>Agaricineae</taxon>
        <taxon>Agaricaceae</taxon>
        <taxon>Leucocoprinus</taxon>
    </lineage>
</organism>
<evidence type="ECO:0000259" key="2">
    <source>
        <dbReference type="PROSITE" id="PS50181"/>
    </source>
</evidence>
<evidence type="ECO:0000313" key="3">
    <source>
        <dbReference type="EMBL" id="KAJ3573099.1"/>
    </source>
</evidence>
<name>A0AAD5YX47_9AGAR</name>
<accession>A0AAD5YX47</accession>
<reference evidence="3" key="1">
    <citation type="submission" date="2022-07" db="EMBL/GenBank/DDBJ databases">
        <title>Genome Sequence of Leucocoprinus birnbaumii.</title>
        <authorList>
            <person name="Buettner E."/>
        </authorList>
    </citation>
    <scope>NUCLEOTIDE SEQUENCE</scope>
    <source>
        <strain evidence="3">VT141</strain>
    </source>
</reference>
<feature type="region of interest" description="Disordered" evidence="1">
    <location>
        <begin position="1"/>
        <end position="37"/>
    </location>
</feature>
<feature type="region of interest" description="Disordered" evidence="1">
    <location>
        <begin position="199"/>
        <end position="223"/>
    </location>
</feature>